<dbReference type="Gene3D" id="2.30.38.10">
    <property type="entry name" value="Luciferase, Domain 3"/>
    <property type="match status" value="1"/>
</dbReference>
<dbReference type="SMART" id="SM00823">
    <property type="entry name" value="PKS_PP"/>
    <property type="match status" value="1"/>
</dbReference>
<dbReference type="InterPro" id="IPR001242">
    <property type="entry name" value="Condensation_dom"/>
</dbReference>
<dbReference type="GO" id="GO:0008610">
    <property type="term" value="P:lipid biosynthetic process"/>
    <property type="evidence" value="ECO:0007669"/>
    <property type="project" value="UniProtKB-ARBA"/>
</dbReference>
<feature type="domain" description="Carrier" evidence="5">
    <location>
        <begin position="942"/>
        <end position="1017"/>
    </location>
</feature>
<dbReference type="InterPro" id="IPR023213">
    <property type="entry name" value="CAT-like_dom_sf"/>
</dbReference>
<dbReference type="PROSITE" id="PS00455">
    <property type="entry name" value="AMP_BINDING"/>
    <property type="match status" value="1"/>
</dbReference>
<keyword evidence="7" id="KW-1185">Reference proteome</keyword>
<dbReference type="PROSITE" id="PS50075">
    <property type="entry name" value="CARRIER"/>
    <property type="match status" value="1"/>
</dbReference>
<protein>
    <submittedName>
        <fullName evidence="6">Amino acid adenylation domain protein</fullName>
    </submittedName>
</protein>
<dbReference type="Proteomes" id="UP000001219">
    <property type="component" value="Chromosome"/>
</dbReference>
<dbReference type="InterPro" id="IPR020806">
    <property type="entry name" value="PKS_PP-bd"/>
</dbReference>
<organism evidence="6 7">
    <name type="scientific">Gordonia bronchialis (strain ATCC 25592 / DSM 43247 / BCRC 13721 / JCM 3198 / KCTC 3076 / NBRC 16047 / NCTC 10667)</name>
    <name type="common">Rhodococcus bronchialis</name>
    <dbReference type="NCBI Taxonomy" id="526226"/>
    <lineage>
        <taxon>Bacteria</taxon>
        <taxon>Bacillati</taxon>
        <taxon>Actinomycetota</taxon>
        <taxon>Actinomycetes</taxon>
        <taxon>Mycobacteriales</taxon>
        <taxon>Gordoniaceae</taxon>
        <taxon>Gordonia</taxon>
    </lineage>
</organism>
<dbReference type="SUPFAM" id="SSF52777">
    <property type="entry name" value="CoA-dependent acyltransferases"/>
    <property type="match status" value="2"/>
</dbReference>
<dbReference type="FunFam" id="3.40.50.980:FF:000001">
    <property type="entry name" value="Non-ribosomal peptide synthetase"/>
    <property type="match status" value="1"/>
</dbReference>
<dbReference type="HOGENOM" id="CLU_000022_2_13_11"/>
<feature type="compositionally biased region" description="Basic and acidic residues" evidence="4">
    <location>
        <begin position="195"/>
        <end position="216"/>
    </location>
</feature>
<dbReference type="InterPro" id="IPR000873">
    <property type="entry name" value="AMP-dep_synth/lig_dom"/>
</dbReference>
<keyword evidence="2" id="KW-0596">Phosphopantetheine</keyword>
<dbReference type="GO" id="GO:0043041">
    <property type="term" value="P:amino acid activation for nonribosomal peptide biosynthetic process"/>
    <property type="evidence" value="ECO:0007669"/>
    <property type="project" value="TreeGrafter"/>
</dbReference>
<dbReference type="SUPFAM" id="SSF56801">
    <property type="entry name" value="Acetyl-CoA synthetase-like"/>
    <property type="match status" value="1"/>
</dbReference>
<dbReference type="Pfam" id="PF00668">
    <property type="entry name" value="Condensation"/>
    <property type="match status" value="1"/>
</dbReference>
<dbReference type="PROSITE" id="PS00012">
    <property type="entry name" value="PHOSPHOPANTETHEINE"/>
    <property type="match status" value="1"/>
</dbReference>
<comment type="cofactor">
    <cofactor evidence="1">
        <name>pantetheine 4'-phosphate</name>
        <dbReference type="ChEBI" id="CHEBI:47942"/>
    </cofactor>
</comment>
<dbReference type="Gene3D" id="3.30.559.10">
    <property type="entry name" value="Chloramphenicol acetyltransferase-like domain"/>
    <property type="match status" value="1"/>
</dbReference>
<dbReference type="Gene3D" id="3.30.559.30">
    <property type="entry name" value="Nonribosomal peptide synthetase, condensation domain"/>
    <property type="match status" value="1"/>
</dbReference>
<dbReference type="FunFam" id="3.40.50.12780:FF:000012">
    <property type="entry name" value="Non-ribosomal peptide synthetase"/>
    <property type="match status" value="1"/>
</dbReference>
<proteinExistence type="predicted"/>
<dbReference type="GO" id="GO:0009366">
    <property type="term" value="C:enterobactin synthetase complex"/>
    <property type="evidence" value="ECO:0007669"/>
    <property type="project" value="TreeGrafter"/>
</dbReference>
<dbReference type="InterPro" id="IPR009081">
    <property type="entry name" value="PP-bd_ACP"/>
</dbReference>
<dbReference type="UniPathway" id="UPA00011"/>
<evidence type="ECO:0000256" key="4">
    <source>
        <dbReference type="SAM" id="MobiDB-lite"/>
    </source>
</evidence>
<dbReference type="CDD" id="cd05930">
    <property type="entry name" value="A_NRPS"/>
    <property type="match status" value="1"/>
</dbReference>
<feature type="region of interest" description="Disordered" evidence="4">
    <location>
        <begin position="195"/>
        <end position="220"/>
    </location>
</feature>
<dbReference type="Pfam" id="PF00975">
    <property type="entry name" value="Thioesterase"/>
    <property type="match status" value="1"/>
</dbReference>
<dbReference type="GO" id="GO:0031177">
    <property type="term" value="F:phosphopantetheine binding"/>
    <property type="evidence" value="ECO:0007669"/>
    <property type="project" value="InterPro"/>
</dbReference>
<dbReference type="InterPro" id="IPR020845">
    <property type="entry name" value="AMP-binding_CS"/>
</dbReference>
<dbReference type="Gene3D" id="3.40.50.1820">
    <property type="entry name" value="alpha/beta hydrolase"/>
    <property type="match status" value="1"/>
</dbReference>
<dbReference type="InterPro" id="IPR010071">
    <property type="entry name" value="AA_adenyl_dom"/>
</dbReference>
<dbReference type="SUPFAM" id="SSF53474">
    <property type="entry name" value="alpha/beta-Hydrolases"/>
    <property type="match status" value="1"/>
</dbReference>
<dbReference type="OrthoDB" id="2472181at2"/>
<dbReference type="Pfam" id="PF00550">
    <property type="entry name" value="PP-binding"/>
    <property type="match status" value="1"/>
</dbReference>
<dbReference type="InterPro" id="IPR025110">
    <property type="entry name" value="AMP-bd_C"/>
</dbReference>
<evidence type="ECO:0000256" key="1">
    <source>
        <dbReference type="ARBA" id="ARBA00001957"/>
    </source>
</evidence>
<dbReference type="InterPro" id="IPR001031">
    <property type="entry name" value="Thioesterase"/>
</dbReference>
<dbReference type="InterPro" id="IPR045851">
    <property type="entry name" value="AMP-bd_C_sf"/>
</dbReference>
<dbReference type="RefSeq" id="WP_012832555.1">
    <property type="nucleotide sequence ID" value="NC_013441.1"/>
</dbReference>
<dbReference type="SMART" id="SM00824">
    <property type="entry name" value="PKS_TE"/>
    <property type="match status" value="1"/>
</dbReference>
<dbReference type="SUPFAM" id="SSF47336">
    <property type="entry name" value="ACP-like"/>
    <property type="match status" value="1"/>
</dbReference>
<dbReference type="Gene3D" id="3.40.50.980">
    <property type="match status" value="2"/>
</dbReference>
<dbReference type="InterPro" id="IPR020802">
    <property type="entry name" value="TesA-like"/>
</dbReference>
<dbReference type="FunFam" id="2.30.38.10:FF:000001">
    <property type="entry name" value="Non-ribosomal peptide synthetase PvdI"/>
    <property type="match status" value="1"/>
</dbReference>
<reference evidence="7" key="1">
    <citation type="submission" date="2009-10" db="EMBL/GenBank/DDBJ databases">
        <title>The complete chromosome of Gordonia bronchialis DSM 43247.</title>
        <authorList>
            <consortium name="US DOE Joint Genome Institute (JGI-PGF)"/>
            <person name="Lucas S."/>
            <person name="Copeland A."/>
            <person name="Lapidus A."/>
            <person name="Glavina del Rio T."/>
            <person name="Dalin E."/>
            <person name="Tice H."/>
            <person name="Bruce D."/>
            <person name="Goodwin L."/>
            <person name="Pitluck S."/>
            <person name="Kyrpides N."/>
            <person name="Mavromatis K."/>
            <person name="Ivanova N."/>
            <person name="Ovchinnikova G."/>
            <person name="Saunders E."/>
            <person name="Brettin T."/>
            <person name="Detter J.C."/>
            <person name="Han C."/>
            <person name="Larimer F."/>
            <person name="Land M."/>
            <person name="Hauser L."/>
            <person name="Markowitz V."/>
            <person name="Cheng J.-F."/>
            <person name="Hugenholtz P."/>
            <person name="Woyke T."/>
            <person name="Wu D."/>
            <person name="Jando M."/>
            <person name="Schneider S."/>
            <person name="Goeker M."/>
            <person name="Klenk H.-P."/>
            <person name="Eisen J.A."/>
        </authorList>
    </citation>
    <scope>NUCLEOTIDE SEQUENCE [LARGE SCALE GENOMIC DNA]</scope>
    <source>
        <strain evidence="7">ATCC 25592 / DSM 43247 / BCRC 13721 / JCM 3198 / KCTC 3076 / NBRC 16047 / NCTC 10667</strain>
    </source>
</reference>
<evidence type="ECO:0000259" key="5">
    <source>
        <dbReference type="PROSITE" id="PS50075"/>
    </source>
</evidence>
<dbReference type="InterPro" id="IPR006162">
    <property type="entry name" value="Ppantetheine_attach_site"/>
</dbReference>
<dbReference type="Gene3D" id="3.30.300.30">
    <property type="match status" value="1"/>
</dbReference>
<gene>
    <name evidence="6" type="ordered locus">Gbro_0642</name>
</gene>
<keyword evidence="3" id="KW-0597">Phosphoprotein</keyword>
<dbReference type="PANTHER" id="PTHR45527">
    <property type="entry name" value="NONRIBOSOMAL PEPTIDE SYNTHETASE"/>
    <property type="match status" value="1"/>
</dbReference>
<name>D0L281_GORB4</name>
<evidence type="ECO:0000313" key="6">
    <source>
        <dbReference type="EMBL" id="ACY19968.1"/>
    </source>
</evidence>
<dbReference type="NCBIfam" id="TIGR01733">
    <property type="entry name" value="AA-adenyl-dom"/>
    <property type="match status" value="1"/>
</dbReference>
<dbReference type="Pfam" id="PF00501">
    <property type="entry name" value="AMP-binding"/>
    <property type="match status" value="1"/>
</dbReference>
<dbReference type="STRING" id="526226.Gbro_0642"/>
<sequence>MPQHPDATALSAAQAAMWFGQQQVPHSVVYQCAERIDIRGDFDATLFAEVLASALAAIPALNACYSAGPDGPYRRPDSRLHELRRVESSDADEIARIVDDLMAGGVPGAGQTSGAEVIDGATLSDQCLIRVSPTHHIWVQRIHHLCIDGYSFAALLRWVAASYTAAVDGGPRPDSPFTPEAPEVEVDGDAEFWRDRCEDDDHPPSLADAPHEPARDRAHRTTRRLTGRAEMRYGWAESVTGAVAMYTSTLSAENDVILGMPWANRKLGARPAVEPQVNILPLHLRIRPTDSIDDLMTSVTTEIREVRPHSRYRADQLRRDLGALDADHALYGPVVNVKFFTPELHFGSAVGTVTNIAMGPVDDVTVTASPQPDGGLILEVETNPRRYTAADAERHADRLTALLDAVTTREPSTPLGALPVADADDRSEQIVTHNATAHPVPDATLADLLTGAATTHTDRTALVWDDGTLTYRELFAAAADLAQHLRGRGAGPGEIVALRLSRSPETVVAILATILAGGAYLPIDPDLPADRITSILDDAAPVVIVTATDDTSDVWRHGRLSAGMIEHRTVIEPSDRPLRPQDAVYVIFTSGSTGRPKGVVIEHRSIVNRLCWMDDTYHLTPADRVLQKTPYSFDVSVWEFFWPLLTGATLVLAAPGAERDSGALAATVARQAITVCHFVPSAFAAYLAEPAAASTPTLRLVICSGEALPPATLARAIEVLGEGKVHNLYGPTEAAVDITAWAPGPGWDHTTVPIGLPVHNSAVYVLDNALRPLPTGCIGELYLAGTQLARGYLRRSGLTSTRFVADPFRAGERMYATGDLVRRRADGNIVYVGRVDDQVKIRGRRIELGEIATALRQLSGVAHAQVVVRGSGESALLVGYTVLSGPEVLDELTIRARLARRLPGYMLPDAIVILDAMPVTSNGKLDRRRLPEPRLGSATVDSPTNPLEMSLVTVFAEVIGHAEVSVTDSFFELGGNSLLAARLAARISESLNRSVAVSDIFAAPSVSALASRLTGDTAVDPFGTLLTLRESGSGTSLFCIHPAGGLGWCYTGLLAELDRECGVFALQARGLHGEPMATSLRQIAENYLTEVERVVPHGPIRLLGWSVGGVIAHEMAVMAQARGRTVSQLCLLDAYPSELWRNQPPPTDAEVRRAFLIMAGIDETTLDSDGDLLAALRVAHTAFGTLSASQIAAIADVVTHLAALMRAHSTSVVDGDILLFRAAEDAEDFLDPRAWASHLTGDLRQIDVPTTHPRMIRPATLAMIADALNRGTAVRSDAEVVR</sequence>
<dbReference type="FunFam" id="3.40.50.980:FF:000002">
    <property type="entry name" value="Enterobactin synthetase component F"/>
    <property type="match status" value="1"/>
</dbReference>
<dbReference type="GO" id="GO:0047527">
    <property type="term" value="F:2,3-dihydroxybenzoate-serine ligase activity"/>
    <property type="evidence" value="ECO:0007669"/>
    <property type="project" value="TreeGrafter"/>
</dbReference>
<dbReference type="KEGG" id="gbr:Gbro_0642"/>
<evidence type="ECO:0000313" key="7">
    <source>
        <dbReference type="Proteomes" id="UP000001219"/>
    </source>
</evidence>
<dbReference type="GO" id="GO:0005829">
    <property type="term" value="C:cytosol"/>
    <property type="evidence" value="ECO:0007669"/>
    <property type="project" value="TreeGrafter"/>
</dbReference>
<dbReference type="GO" id="GO:0009239">
    <property type="term" value="P:enterobactin biosynthetic process"/>
    <property type="evidence" value="ECO:0007669"/>
    <property type="project" value="TreeGrafter"/>
</dbReference>
<dbReference type="eggNOG" id="COG1020">
    <property type="taxonomic scope" value="Bacteria"/>
</dbReference>
<dbReference type="Pfam" id="PF13193">
    <property type="entry name" value="AMP-binding_C"/>
    <property type="match status" value="1"/>
</dbReference>
<evidence type="ECO:0000256" key="2">
    <source>
        <dbReference type="ARBA" id="ARBA00022450"/>
    </source>
</evidence>
<dbReference type="InterPro" id="IPR029058">
    <property type="entry name" value="AB_hydrolase_fold"/>
</dbReference>
<dbReference type="InterPro" id="IPR036736">
    <property type="entry name" value="ACP-like_sf"/>
</dbReference>
<accession>D0L281</accession>
<evidence type="ECO:0000256" key="3">
    <source>
        <dbReference type="ARBA" id="ARBA00022553"/>
    </source>
</evidence>
<dbReference type="PANTHER" id="PTHR45527:SF1">
    <property type="entry name" value="FATTY ACID SYNTHASE"/>
    <property type="match status" value="1"/>
</dbReference>
<reference evidence="6 7" key="2">
    <citation type="journal article" date="2010" name="Stand. Genomic Sci.">
        <title>Complete genome sequence of Gordonia bronchialis type strain (3410).</title>
        <authorList>
            <person name="Ivanova N."/>
            <person name="Sikorski J."/>
            <person name="Jando M."/>
            <person name="Lapidus A."/>
            <person name="Nolan M."/>
            <person name="Lucas S."/>
            <person name="Del Rio T.G."/>
            <person name="Tice H."/>
            <person name="Copeland A."/>
            <person name="Cheng J.F."/>
            <person name="Chen F."/>
            <person name="Bruce D."/>
            <person name="Goodwin L."/>
            <person name="Pitluck S."/>
            <person name="Mavromatis K."/>
            <person name="Ovchinnikova G."/>
            <person name="Pati A."/>
            <person name="Chen A."/>
            <person name="Palaniappan K."/>
            <person name="Land M."/>
            <person name="Hauser L."/>
            <person name="Chang Y.J."/>
            <person name="Jeffries C.D."/>
            <person name="Chain P."/>
            <person name="Saunders E."/>
            <person name="Han C."/>
            <person name="Detter J.C."/>
            <person name="Brettin T."/>
            <person name="Rohde M."/>
            <person name="Goker M."/>
            <person name="Bristow J."/>
            <person name="Eisen J.A."/>
            <person name="Markowitz V."/>
            <person name="Hugenholtz P."/>
            <person name="Klenk H.P."/>
            <person name="Kyrpides N.C."/>
        </authorList>
    </citation>
    <scope>NUCLEOTIDE SEQUENCE [LARGE SCALE GENOMIC DNA]</scope>
    <source>
        <strain evidence="7">ATCC 25592 / DSM 43247 / BCRC 13721 / JCM 3198 / KCTC 3076 / NBRC 16047 / NCTC 10667</strain>
    </source>
</reference>
<dbReference type="EMBL" id="CP001802">
    <property type="protein sequence ID" value="ACY19968.1"/>
    <property type="molecule type" value="Genomic_DNA"/>
</dbReference>